<dbReference type="Gene3D" id="3.30.450.20">
    <property type="entry name" value="PAS domain"/>
    <property type="match status" value="2"/>
</dbReference>
<accession>A0ABQ4N9I4</accession>
<dbReference type="Pfam" id="PF02743">
    <property type="entry name" value="dCache_1"/>
    <property type="match status" value="1"/>
</dbReference>
<evidence type="ECO:0000313" key="8">
    <source>
        <dbReference type="Proteomes" id="UP000680304"/>
    </source>
</evidence>
<evidence type="ECO:0000313" key="7">
    <source>
        <dbReference type="EMBL" id="GIQ64873.1"/>
    </source>
</evidence>
<evidence type="ECO:0000256" key="1">
    <source>
        <dbReference type="ARBA" id="ARBA00004651"/>
    </source>
</evidence>
<feature type="domain" description="Cache" evidence="6">
    <location>
        <begin position="20"/>
        <end position="229"/>
    </location>
</feature>
<keyword evidence="2" id="KW-1003">Cell membrane</keyword>
<dbReference type="RefSeq" id="WP_244863547.1">
    <property type="nucleotide sequence ID" value="NZ_BOVJ01000109.1"/>
</dbReference>
<dbReference type="Proteomes" id="UP000680304">
    <property type="component" value="Unassembled WGS sequence"/>
</dbReference>
<dbReference type="CDD" id="cd18773">
    <property type="entry name" value="PDC1_HK_sensor"/>
    <property type="match status" value="1"/>
</dbReference>
<reference evidence="7 8" key="1">
    <citation type="submission" date="2021-04" db="EMBL/GenBank/DDBJ databases">
        <title>Draft genome sequence of Paenibacillus cisolokensis, LC2-13A.</title>
        <authorList>
            <person name="Uke A."/>
            <person name="Chhe C."/>
            <person name="Baramee S."/>
            <person name="Kosugi A."/>
        </authorList>
    </citation>
    <scope>NUCLEOTIDE SEQUENCE [LARGE SCALE GENOMIC DNA]</scope>
    <source>
        <strain evidence="7 8">LC2-13A</strain>
    </source>
</reference>
<gene>
    <name evidence="7" type="ORF">PACILC2_34410</name>
</gene>
<evidence type="ECO:0000256" key="5">
    <source>
        <dbReference type="ARBA" id="ARBA00023136"/>
    </source>
</evidence>
<name>A0ABQ4N9I4_9BACL</name>
<protein>
    <recommendedName>
        <fullName evidence="6">Cache domain-containing protein</fullName>
    </recommendedName>
</protein>
<evidence type="ECO:0000256" key="2">
    <source>
        <dbReference type="ARBA" id="ARBA00022475"/>
    </source>
</evidence>
<organism evidence="7 8">
    <name type="scientific">Paenibacillus cisolokensis</name>
    <dbReference type="NCBI Taxonomy" id="1658519"/>
    <lineage>
        <taxon>Bacteria</taxon>
        <taxon>Bacillati</taxon>
        <taxon>Bacillota</taxon>
        <taxon>Bacilli</taxon>
        <taxon>Bacillales</taxon>
        <taxon>Paenibacillaceae</taxon>
        <taxon>Paenibacillus</taxon>
    </lineage>
</organism>
<sequence length="261" mass="29135">MTLPVLIGGLLSYSVSSSVVQEQVGKVAALTITQVNDKLNLFFKKLDDTSMMVLSSKDIHGFLEAKKEMTLYEREQLLKDAKELLTSIMINSPEILDINIFDVKRQNAVLSSDTLMSTPDQWDSGWYKAIVEAEGRTVWFGLSRTSYIKGTNTGFPVFGMGRAIKSWETGDIIGVLFAEVMGDVLIDELDRVQFGDTGYTYVVNDENRYFYHPDPALYGETSDIALPDRAIEHMFGKIGCCSSPKCWTTGGMSSASCRWRN</sequence>
<keyword evidence="3" id="KW-0812">Transmembrane</keyword>
<dbReference type="EMBL" id="BOVJ01000109">
    <property type="protein sequence ID" value="GIQ64873.1"/>
    <property type="molecule type" value="Genomic_DNA"/>
</dbReference>
<dbReference type="InterPro" id="IPR033479">
    <property type="entry name" value="dCache_1"/>
</dbReference>
<evidence type="ECO:0000259" key="6">
    <source>
        <dbReference type="Pfam" id="PF02743"/>
    </source>
</evidence>
<comment type="subcellular location">
    <subcellularLocation>
        <location evidence="1">Cell membrane</location>
        <topology evidence="1">Multi-pass membrane protein</topology>
    </subcellularLocation>
</comment>
<keyword evidence="4" id="KW-1133">Transmembrane helix</keyword>
<evidence type="ECO:0000256" key="3">
    <source>
        <dbReference type="ARBA" id="ARBA00022692"/>
    </source>
</evidence>
<evidence type="ECO:0000256" key="4">
    <source>
        <dbReference type="ARBA" id="ARBA00022989"/>
    </source>
</evidence>
<comment type="caution">
    <text evidence="7">The sequence shown here is derived from an EMBL/GenBank/DDBJ whole genome shotgun (WGS) entry which is preliminary data.</text>
</comment>
<keyword evidence="5" id="KW-0472">Membrane</keyword>
<proteinExistence type="predicted"/>
<keyword evidence="8" id="KW-1185">Reference proteome</keyword>